<reference evidence="3 4" key="1">
    <citation type="submission" date="2016-10" db="EMBL/GenBank/DDBJ databases">
        <authorList>
            <person name="de Groot N.N."/>
        </authorList>
    </citation>
    <scope>NUCLEOTIDE SEQUENCE [LARGE SCALE GENOMIC DNA]</scope>
    <source>
        <strain evidence="3 4">L14</strain>
    </source>
</reference>
<evidence type="ECO:0000313" key="3">
    <source>
        <dbReference type="EMBL" id="SFB11975.1"/>
    </source>
</evidence>
<protein>
    <submittedName>
        <fullName evidence="3">Glycosyl transferase family 11</fullName>
    </submittedName>
</protein>
<dbReference type="GO" id="GO:0008107">
    <property type="term" value="F:galactoside 2-alpha-L-fucosyltransferase activity"/>
    <property type="evidence" value="ECO:0007669"/>
    <property type="project" value="InterPro"/>
</dbReference>
<dbReference type="AlphaFoldDB" id="A0A1I0YF02"/>
<evidence type="ECO:0000313" key="4">
    <source>
        <dbReference type="Proteomes" id="UP000183843"/>
    </source>
</evidence>
<dbReference type="PANTHER" id="PTHR11927:SF9">
    <property type="entry name" value="L-FUCOSYLTRANSFERASE"/>
    <property type="match status" value="1"/>
</dbReference>
<sequence length="290" mass="33496">MHIVYINGGLGNQIFQYMFYCWLRKILPQEDIVLDDGKFWGDDVPHQGYELKRIFGIEVSFLSERFTADVWMQIVKHRESGVDVPEQLLQAGMDISVIREDNVKNIRFSGDIMDYRPGGPLSIPRGANIYWHGYWLTDIFYENNKDDIRNRLVFPAITDEINSWGANKIAAASEPTAIHIRRGDMAKLGWSAEPEYFADMISRFDKAHNVSLYLLFSDDISWCRESAEALGLNEIADRLVIVDHNHGANSWRDLQLMTMCKHRLSDRSSFSLLAGILCEIPGKEDWNRWC</sequence>
<dbReference type="Pfam" id="PF01531">
    <property type="entry name" value="Glyco_transf_11"/>
    <property type="match status" value="1"/>
</dbReference>
<keyword evidence="1" id="KW-0328">Glycosyltransferase</keyword>
<gene>
    <name evidence="3" type="ORF">SAMN05216587_1137</name>
</gene>
<dbReference type="RefSeq" id="WP_074817039.1">
    <property type="nucleotide sequence ID" value="NZ_FOJX01000013.1"/>
</dbReference>
<name>A0A1I0YF02_SELRU</name>
<dbReference type="EMBL" id="FOJX01000013">
    <property type="protein sequence ID" value="SFB11975.1"/>
    <property type="molecule type" value="Genomic_DNA"/>
</dbReference>
<dbReference type="Proteomes" id="UP000183843">
    <property type="component" value="Unassembled WGS sequence"/>
</dbReference>
<dbReference type="InterPro" id="IPR002516">
    <property type="entry name" value="Glyco_trans_11"/>
</dbReference>
<dbReference type="CDD" id="cd11301">
    <property type="entry name" value="Fut1_Fut2_like"/>
    <property type="match status" value="1"/>
</dbReference>
<proteinExistence type="predicted"/>
<accession>A0A1I0YF02</accession>
<keyword evidence="2 3" id="KW-0808">Transferase</keyword>
<dbReference type="GO" id="GO:0016020">
    <property type="term" value="C:membrane"/>
    <property type="evidence" value="ECO:0007669"/>
    <property type="project" value="InterPro"/>
</dbReference>
<dbReference type="GO" id="GO:0005975">
    <property type="term" value="P:carbohydrate metabolic process"/>
    <property type="evidence" value="ECO:0007669"/>
    <property type="project" value="InterPro"/>
</dbReference>
<evidence type="ECO:0000256" key="1">
    <source>
        <dbReference type="ARBA" id="ARBA00022676"/>
    </source>
</evidence>
<dbReference type="PANTHER" id="PTHR11927">
    <property type="entry name" value="GALACTOSIDE 2-L-FUCOSYLTRANSFERASE"/>
    <property type="match status" value="1"/>
</dbReference>
<organism evidence="3 4">
    <name type="scientific">Selenomonas ruminantium</name>
    <dbReference type="NCBI Taxonomy" id="971"/>
    <lineage>
        <taxon>Bacteria</taxon>
        <taxon>Bacillati</taxon>
        <taxon>Bacillota</taxon>
        <taxon>Negativicutes</taxon>
        <taxon>Selenomonadales</taxon>
        <taxon>Selenomonadaceae</taxon>
        <taxon>Selenomonas</taxon>
    </lineage>
</organism>
<evidence type="ECO:0000256" key="2">
    <source>
        <dbReference type="ARBA" id="ARBA00022679"/>
    </source>
</evidence>